<dbReference type="CDD" id="cd07067">
    <property type="entry name" value="HP_PGM_like"/>
    <property type="match status" value="1"/>
</dbReference>
<dbReference type="SMART" id="SM00855">
    <property type="entry name" value="PGAM"/>
    <property type="match status" value="1"/>
</dbReference>
<dbReference type="Proteomes" id="UP001481872">
    <property type="component" value="Unassembled WGS sequence"/>
</dbReference>
<dbReference type="PANTHER" id="PTHR48100">
    <property type="entry name" value="BROAD-SPECIFICITY PHOSPHATASE YOR283W-RELATED"/>
    <property type="match status" value="1"/>
</dbReference>
<dbReference type="Gene3D" id="3.40.50.1240">
    <property type="entry name" value="Phosphoglycerate mutase-like"/>
    <property type="match status" value="1"/>
</dbReference>
<dbReference type="InterPro" id="IPR050275">
    <property type="entry name" value="PGM_Phosphatase"/>
</dbReference>
<dbReference type="RefSeq" id="WP_349054070.1">
    <property type="nucleotide sequence ID" value="NZ_JBBNPS010000014.1"/>
</dbReference>
<dbReference type="InterPro" id="IPR013078">
    <property type="entry name" value="His_Pase_superF_clade-1"/>
</dbReference>
<protein>
    <submittedName>
        <fullName evidence="1">Histidine phosphatase family protein</fullName>
        <ecNumber evidence="1">3.1.3.-</ecNumber>
    </submittedName>
</protein>
<dbReference type="GO" id="GO:0016787">
    <property type="term" value="F:hydrolase activity"/>
    <property type="evidence" value="ECO:0007669"/>
    <property type="project" value="UniProtKB-KW"/>
</dbReference>
<comment type="caution">
    <text evidence="1">The sequence shown here is derived from an EMBL/GenBank/DDBJ whole genome shotgun (WGS) entry which is preliminary data.</text>
</comment>
<accession>A0ABV1J8K4</accession>
<evidence type="ECO:0000313" key="1">
    <source>
        <dbReference type="EMBL" id="MEQ3353801.1"/>
    </source>
</evidence>
<dbReference type="PANTHER" id="PTHR48100:SF1">
    <property type="entry name" value="HISTIDINE PHOSPHATASE FAMILY PROTEIN-RELATED"/>
    <property type="match status" value="1"/>
</dbReference>
<keyword evidence="2" id="KW-1185">Reference proteome</keyword>
<dbReference type="SUPFAM" id="SSF53254">
    <property type="entry name" value="Phosphoglycerate mutase-like"/>
    <property type="match status" value="1"/>
</dbReference>
<dbReference type="EMBL" id="JBBNPS010000014">
    <property type="protein sequence ID" value="MEQ3353801.1"/>
    <property type="molecule type" value="Genomic_DNA"/>
</dbReference>
<reference evidence="1 2" key="1">
    <citation type="submission" date="2024-04" db="EMBL/GenBank/DDBJ databases">
        <title>Human intestinal bacterial collection.</title>
        <authorList>
            <person name="Pauvert C."/>
            <person name="Hitch T.C.A."/>
            <person name="Clavel T."/>
        </authorList>
    </citation>
    <scope>NUCLEOTIDE SEQUENCE [LARGE SCALE GENOMIC DNA]</scope>
    <source>
        <strain evidence="1 2">CLA-SR-H026</strain>
    </source>
</reference>
<sequence length="200" mass="22929">MKLYILRHAETEWNREDRIQGQMDSPITREGEEAIAAMAARLASVPFDCCYTSDLPRARKTAEGLLKFRSVPIIEEEALRELPLGPWEGMLFKDILTDPLAQAYLKAPETYHREGFMDFYDLYDKLRAFIERLEESDHEHVLIVGHGVSIRALYHVVEGVAVKDFWSRPIAASMGLGICAYEKGAWHVLRRADREDGLSY</sequence>
<proteinExistence type="predicted"/>
<name>A0ABV1J8K4_9FIRM</name>
<organism evidence="1 2">
    <name type="scientific">Aedoeadaptatus acetigenes</name>
    <dbReference type="NCBI Taxonomy" id="2981723"/>
    <lineage>
        <taxon>Bacteria</taxon>
        <taxon>Bacillati</taxon>
        <taxon>Bacillota</taxon>
        <taxon>Tissierellia</taxon>
        <taxon>Tissierellales</taxon>
        <taxon>Peptoniphilaceae</taxon>
        <taxon>Aedoeadaptatus</taxon>
    </lineage>
</organism>
<evidence type="ECO:0000313" key="2">
    <source>
        <dbReference type="Proteomes" id="UP001481872"/>
    </source>
</evidence>
<dbReference type="Pfam" id="PF00300">
    <property type="entry name" value="His_Phos_1"/>
    <property type="match status" value="1"/>
</dbReference>
<dbReference type="InterPro" id="IPR029033">
    <property type="entry name" value="His_PPase_superfam"/>
</dbReference>
<gene>
    <name evidence="1" type="ORF">AAA081_05735</name>
</gene>
<dbReference type="EC" id="3.1.3.-" evidence="1"/>
<keyword evidence="1" id="KW-0378">Hydrolase</keyword>